<gene>
    <name evidence="1" type="ORF">CCAP1982_LOCUS483</name>
</gene>
<reference evidence="1" key="1">
    <citation type="submission" date="2020-11" db="EMBL/GenBank/DDBJ databases">
        <authorList>
            <person name="Whitehead M."/>
        </authorList>
    </citation>
    <scope>NUCLEOTIDE SEQUENCE</scope>
    <source>
        <strain evidence="1">EGII</strain>
    </source>
</reference>
<dbReference type="EMBL" id="CAJHJT010000001">
    <property type="protein sequence ID" value="CAD6991564.1"/>
    <property type="molecule type" value="Genomic_DNA"/>
</dbReference>
<proteinExistence type="predicted"/>
<name>A0A811TXK8_CERCA</name>
<dbReference type="Proteomes" id="UP000606786">
    <property type="component" value="Unassembled WGS sequence"/>
</dbReference>
<organism evidence="1 2">
    <name type="scientific">Ceratitis capitata</name>
    <name type="common">Mediterranean fruit fly</name>
    <name type="synonym">Tephritis capitata</name>
    <dbReference type="NCBI Taxonomy" id="7213"/>
    <lineage>
        <taxon>Eukaryota</taxon>
        <taxon>Metazoa</taxon>
        <taxon>Ecdysozoa</taxon>
        <taxon>Arthropoda</taxon>
        <taxon>Hexapoda</taxon>
        <taxon>Insecta</taxon>
        <taxon>Pterygota</taxon>
        <taxon>Neoptera</taxon>
        <taxon>Endopterygota</taxon>
        <taxon>Diptera</taxon>
        <taxon>Brachycera</taxon>
        <taxon>Muscomorpha</taxon>
        <taxon>Tephritoidea</taxon>
        <taxon>Tephritidae</taxon>
        <taxon>Ceratitis</taxon>
        <taxon>Ceratitis</taxon>
    </lineage>
</organism>
<evidence type="ECO:0000313" key="1">
    <source>
        <dbReference type="EMBL" id="CAD6991564.1"/>
    </source>
</evidence>
<accession>A0A811TXK8</accession>
<sequence>MSLPWQLTDQQQQPPPAVCTISIAMRPPAVCGEQRVARSDSRQTHSWRAFCVRPEQIFARSRMPRTKSEMKL</sequence>
<comment type="caution">
    <text evidence="1">The sequence shown here is derived from an EMBL/GenBank/DDBJ whole genome shotgun (WGS) entry which is preliminary data.</text>
</comment>
<keyword evidence="2" id="KW-1185">Reference proteome</keyword>
<dbReference type="AlphaFoldDB" id="A0A811TXK8"/>
<evidence type="ECO:0000313" key="2">
    <source>
        <dbReference type="Proteomes" id="UP000606786"/>
    </source>
</evidence>
<protein>
    <submittedName>
        <fullName evidence="1">(Mediterranean fruit fly) hypothetical protein</fullName>
    </submittedName>
</protein>